<evidence type="ECO:0000313" key="1">
    <source>
        <dbReference type="EMBL" id="KAJ7717532.1"/>
    </source>
</evidence>
<name>A0AAD7MHC2_9AGAR</name>
<dbReference type="EMBL" id="JARJLG010000316">
    <property type="protein sequence ID" value="KAJ7717532.1"/>
    <property type="molecule type" value="Genomic_DNA"/>
</dbReference>
<accession>A0AAD7MHC2</accession>
<dbReference type="Proteomes" id="UP001215280">
    <property type="component" value="Unassembled WGS sequence"/>
</dbReference>
<reference evidence="1" key="1">
    <citation type="submission" date="2023-03" db="EMBL/GenBank/DDBJ databases">
        <title>Massive genome expansion in bonnet fungi (Mycena s.s.) driven by repeated elements and novel gene families across ecological guilds.</title>
        <authorList>
            <consortium name="Lawrence Berkeley National Laboratory"/>
            <person name="Harder C.B."/>
            <person name="Miyauchi S."/>
            <person name="Viragh M."/>
            <person name="Kuo A."/>
            <person name="Thoen E."/>
            <person name="Andreopoulos B."/>
            <person name="Lu D."/>
            <person name="Skrede I."/>
            <person name="Drula E."/>
            <person name="Henrissat B."/>
            <person name="Morin E."/>
            <person name="Kohler A."/>
            <person name="Barry K."/>
            <person name="LaButti K."/>
            <person name="Morin E."/>
            <person name="Salamov A."/>
            <person name="Lipzen A."/>
            <person name="Mereny Z."/>
            <person name="Hegedus B."/>
            <person name="Baldrian P."/>
            <person name="Stursova M."/>
            <person name="Weitz H."/>
            <person name="Taylor A."/>
            <person name="Grigoriev I.V."/>
            <person name="Nagy L.G."/>
            <person name="Martin F."/>
            <person name="Kauserud H."/>
        </authorList>
    </citation>
    <scope>NUCLEOTIDE SEQUENCE</scope>
    <source>
        <strain evidence="1">CBHHK188m</strain>
    </source>
</reference>
<comment type="caution">
    <text evidence="1">The sequence shown here is derived from an EMBL/GenBank/DDBJ whole genome shotgun (WGS) entry which is preliminary data.</text>
</comment>
<proteinExistence type="predicted"/>
<dbReference type="AlphaFoldDB" id="A0AAD7MHC2"/>
<organism evidence="1 2">
    <name type="scientific">Mycena maculata</name>
    <dbReference type="NCBI Taxonomy" id="230809"/>
    <lineage>
        <taxon>Eukaryota</taxon>
        <taxon>Fungi</taxon>
        <taxon>Dikarya</taxon>
        <taxon>Basidiomycota</taxon>
        <taxon>Agaricomycotina</taxon>
        <taxon>Agaricomycetes</taxon>
        <taxon>Agaricomycetidae</taxon>
        <taxon>Agaricales</taxon>
        <taxon>Marasmiineae</taxon>
        <taxon>Mycenaceae</taxon>
        <taxon>Mycena</taxon>
    </lineage>
</organism>
<protein>
    <submittedName>
        <fullName evidence="1">Uncharacterized protein</fullName>
    </submittedName>
</protein>
<sequence length="237" mass="27675">MGHWPEGSLRYPPHTDPPVNEALAAQVGYAPAVISLMKRLPYLDSEANFDDSKYIIGRTRWADYTSDADIAEGRHPYPYEYLRHCPDLDPWLLPLMLPRTDGWHVLLDTKLGVVRAYNTEGSQLLRNTVEWRRHGVIPAAEAHTLQWTEYRRAPLVPSARYFTELIDTYRSLDRLPIIDADRNDPKEKLYPSRSARHVNRRKEEQKMLLALYRECGWPNNWRRAEFISKWEAGSYGI</sequence>
<gene>
    <name evidence="1" type="ORF">DFH07DRAFT_1068201</name>
</gene>
<evidence type="ECO:0000313" key="2">
    <source>
        <dbReference type="Proteomes" id="UP001215280"/>
    </source>
</evidence>
<keyword evidence="2" id="KW-1185">Reference proteome</keyword>